<dbReference type="GO" id="GO:0019867">
    <property type="term" value="C:outer membrane"/>
    <property type="evidence" value="ECO:0007669"/>
    <property type="project" value="InterPro"/>
</dbReference>
<accession>A0A1I6SSG2</accession>
<dbReference type="Gene3D" id="2.20.230.10">
    <property type="entry name" value="Resuscitation-promoting factor rpfb"/>
    <property type="match status" value="1"/>
</dbReference>
<dbReference type="InterPro" id="IPR011098">
    <property type="entry name" value="G5_dom"/>
</dbReference>
<dbReference type="InterPro" id="IPR007137">
    <property type="entry name" value="DUF348"/>
</dbReference>
<dbReference type="SMART" id="SM01208">
    <property type="entry name" value="G5"/>
    <property type="match status" value="1"/>
</dbReference>
<proteinExistence type="predicted"/>
<dbReference type="Pfam" id="PF03990">
    <property type="entry name" value="DUF348"/>
    <property type="match status" value="1"/>
</dbReference>
<gene>
    <name evidence="3" type="ORF">SAMN05444972_1085</name>
</gene>
<keyword evidence="4" id="KW-1185">Reference proteome</keyword>
<dbReference type="InterPro" id="IPR036908">
    <property type="entry name" value="RlpA-like_sf"/>
</dbReference>
<dbReference type="PANTHER" id="PTHR39160:SF4">
    <property type="entry name" value="RESUSCITATION-PROMOTING FACTOR RPFB"/>
    <property type="match status" value="1"/>
</dbReference>
<dbReference type="PANTHER" id="PTHR39160">
    <property type="entry name" value="CELL WALL-BINDING PROTEIN YOCH"/>
    <property type="match status" value="1"/>
</dbReference>
<protein>
    <submittedName>
        <fullName evidence="3">3D (Asp-Asp-Asp) domain-containing protein</fullName>
    </submittedName>
</protein>
<dbReference type="Gene3D" id="2.40.40.10">
    <property type="entry name" value="RlpA-like domain"/>
    <property type="match status" value="1"/>
</dbReference>
<evidence type="ECO:0000259" key="2">
    <source>
        <dbReference type="PROSITE" id="PS51109"/>
    </source>
</evidence>
<name>A0A1I6SSG2_9BACL</name>
<dbReference type="CDD" id="cd22786">
    <property type="entry name" value="DPBB_YuiC-like"/>
    <property type="match status" value="1"/>
</dbReference>
<keyword evidence="1" id="KW-0732">Signal</keyword>
<organism evidence="3 4">
    <name type="scientific">Marininema halotolerans</name>
    <dbReference type="NCBI Taxonomy" id="1155944"/>
    <lineage>
        <taxon>Bacteria</taxon>
        <taxon>Bacillati</taxon>
        <taxon>Bacillota</taxon>
        <taxon>Bacilli</taxon>
        <taxon>Bacillales</taxon>
        <taxon>Thermoactinomycetaceae</taxon>
        <taxon>Marininema</taxon>
    </lineage>
</organism>
<dbReference type="Pfam" id="PF07501">
    <property type="entry name" value="G5"/>
    <property type="match status" value="1"/>
</dbReference>
<dbReference type="InterPro" id="IPR010611">
    <property type="entry name" value="3D_dom"/>
</dbReference>
<dbReference type="GO" id="GO:0004553">
    <property type="term" value="F:hydrolase activity, hydrolyzing O-glycosyl compounds"/>
    <property type="evidence" value="ECO:0007669"/>
    <property type="project" value="InterPro"/>
</dbReference>
<dbReference type="AlphaFoldDB" id="A0A1I6SSG2"/>
<dbReference type="EMBL" id="FPAA01000008">
    <property type="protein sequence ID" value="SFS79836.1"/>
    <property type="molecule type" value="Genomic_DNA"/>
</dbReference>
<dbReference type="InterPro" id="IPR051933">
    <property type="entry name" value="Resuscitation_pf_RpfB"/>
</dbReference>
<dbReference type="GO" id="GO:0009254">
    <property type="term" value="P:peptidoglycan turnover"/>
    <property type="evidence" value="ECO:0007669"/>
    <property type="project" value="InterPro"/>
</dbReference>
<dbReference type="PROSITE" id="PS51109">
    <property type="entry name" value="G5"/>
    <property type="match status" value="1"/>
</dbReference>
<evidence type="ECO:0000256" key="1">
    <source>
        <dbReference type="ARBA" id="ARBA00022729"/>
    </source>
</evidence>
<reference evidence="4" key="1">
    <citation type="submission" date="2016-10" db="EMBL/GenBank/DDBJ databases">
        <authorList>
            <person name="Varghese N."/>
            <person name="Submissions S."/>
        </authorList>
    </citation>
    <scope>NUCLEOTIDE SEQUENCE [LARGE SCALE GENOMIC DNA]</scope>
    <source>
        <strain evidence="4">DSM 45789</strain>
    </source>
</reference>
<sequence>MKKTLFIAVGVIAILLLSGTAVGYAMKKEVTITFSDKEEKLHTSVLNGTLSDALKQEGYDPAKLKKQYQPSQKWDSPIVKDETNIQLACNCSVSLKVGGEKDKKLRTTEPTVGDFLKEQKVQVDKNDQMNAALDQKITNDLAIVIDKIEKRVQKKVEPIAYEVKKKKDDDLPKGEKKVTKEGKKGKSIYQVTAIYKNGKAMVTDKKLVDKVDPVTEVVMVGSADLTADKGGTELSSGSRIAGLKYKRTMAAETTGYTASGNRTATGTVPHRGTVAVDPNVIPLGTKLYIPGYGQAVAEDTGGAVKGHIIDLFFNSREEAIQWGRRNVTAYILE</sequence>
<dbReference type="Proteomes" id="UP000198660">
    <property type="component" value="Unassembled WGS sequence"/>
</dbReference>
<evidence type="ECO:0000313" key="4">
    <source>
        <dbReference type="Proteomes" id="UP000198660"/>
    </source>
</evidence>
<dbReference type="RefSeq" id="WP_176392038.1">
    <property type="nucleotide sequence ID" value="NZ_FPAA01000008.1"/>
</dbReference>
<dbReference type="SUPFAM" id="SSF50685">
    <property type="entry name" value="Barwin-like endoglucanases"/>
    <property type="match status" value="1"/>
</dbReference>
<dbReference type="Pfam" id="PF06725">
    <property type="entry name" value="3D"/>
    <property type="match status" value="1"/>
</dbReference>
<feature type="domain" description="G5" evidence="2">
    <location>
        <begin position="145"/>
        <end position="224"/>
    </location>
</feature>
<evidence type="ECO:0000313" key="3">
    <source>
        <dbReference type="EMBL" id="SFS79836.1"/>
    </source>
</evidence>